<reference evidence="1" key="1">
    <citation type="journal article" date="2012" name="Science">
        <title>Fermentation, hydrogen, and sulfur metabolism in multiple uncultivated bacterial phyla.</title>
        <authorList>
            <person name="Wrighton K.C."/>
            <person name="Thomas B.C."/>
            <person name="Sharon I."/>
            <person name="Miller C.S."/>
            <person name="Castelle C.J."/>
            <person name="VerBerkmoes N.C."/>
            <person name="Wilkins M.J."/>
            <person name="Hettich R.L."/>
            <person name="Lipton M.S."/>
            <person name="Williams K.H."/>
            <person name="Long P.E."/>
            <person name="Banfield J.F."/>
        </authorList>
    </citation>
    <scope>NUCLEOTIDE SEQUENCE [LARGE SCALE GENOMIC DNA]</scope>
</reference>
<dbReference type="EMBL" id="AMFJ01021624">
    <property type="protein sequence ID" value="EKD66509.1"/>
    <property type="molecule type" value="Genomic_DNA"/>
</dbReference>
<comment type="caution">
    <text evidence="1">The sequence shown here is derived from an EMBL/GenBank/DDBJ whole genome shotgun (WGS) entry which is preliminary data.</text>
</comment>
<accession>K2BW71</accession>
<protein>
    <submittedName>
        <fullName evidence="1">Uncharacterized protein</fullName>
    </submittedName>
</protein>
<evidence type="ECO:0000313" key="1">
    <source>
        <dbReference type="EMBL" id="EKD66509.1"/>
    </source>
</evidence>
<gene>
    <name evidence="1" type="ORF">ACD_49C00038G0043</name>
</gene>
<dbReference type="AlphaFoldDB" id="K2BW71"/>
<proteinExistence type="predicted"/>
<organism evidence="1">
    <name type="scientific">uncultured bacterium</name>
    <name type="common">gcode 4</name>
    <dbReference type="NCBI Taxonomy" id="1234023"/>
    <lineage>
        <taxon>Bacteria</taxon>
        <taxon>environmental samples</taxon>
    </lineage>
</organism>
<sequence>MNTETKNQIHQIIDELIKLSEWVKEWIIKNKEVNLWFSWNIKKVYSILENDSFEYKKFDNWKTTNYHTIWTLSREEEKYAKWDKSIQDLIWILKEITGYNHIENEKHFKIGENYQITRYLWKLFQNAKNEIFIVDGYIDSNLFDYIEEIEKSINIKVLTSWNYKTNFKNLYLTYSDWNLETRISNTNIHDRYIILDQKIIYLVWASLNWIWKSDFSIKQLNDISKINDLYDIWNNSLYLN</sequence>
<name>K2BW71_9BACT</name>